<keyword evidence="3" id="KW-0677">Repeat</keyword>
<sequence>MSPTLADWEKLQEGDDDDNNDINPAHPFQGVDRPIPTYAVTCCTFLHYSSTSVYSDRMLQRSSPDTLLVRRLGWFFGDGRRGRADRVDVQMCEAERRTGTLFRQCRTHLHIIMAILLLVSVVRYGLVEAEAAPSVQTPVVDVVHGNVGEDVTLPVRVRTDHQVFAQTWNKLYGGVHSMREAVYMDSPSTGTAMSLGTLKGRASLEPDGSLRIHRAGPEDEGMYVLSVLMDVVGQKEHYVTLQMHGNYLC</sequence>
<dbReference type="GO" id="GO:0007157">
    <property type="term" value="P:heterophilic cell-cell adhesion via plasma membrane cell adhesion molecules"/>
    <property type="evidence" value="ECO:0007669"/>
    <property type="project" value="TreeGrafter"/>
</dbReference>
<dbReference type="GO" id="GO:0005912">
    <property type="term" value="C:adherens junction"/>
    <property type="evidence" value="ECO:0007669"/>
    <property type="project" value="TreeGrafter"/>
</dbReference>
<keyword evidence="5" id="KW-1015">Disulfide bond</keyword>
<evidence type="ECO:0000313" key="9">
    <source>
        <dbReference type="EMBL" id="CAH1243715.1"/>
    </source>
</evidence>
<dbReference type="InterPro" id="IPR013783">
    <property type="entry name" value="Ig-like_fold"/>
</dbReference>
<name>A0A8J9YXL3_BRALA</name>
<reference evidence="9" key="1">
    <citation type="submission" date="2022-01" db="EMBL/GenBank/DDBJ databases">
        <authorList>
            <person name="Braso-Vives M."/>
        </authorList>
    </citation>
    <scope>NUCLEOTIDE SEQUENCE</scope>
</reference>
<keyword evidence="6" id="KW-0325">Glycoprotein</keyword>
<dbReference type="Pfam" id="PF07686">
    <property type="entry name" value="V-set"/>
    <property type="match status" value="1"/>
</dbReference>
<dbReference type="SMART" id="SM00409">
    <property type="entry name" value="IG"/>
    <property type="match status" value="1"/>
</dbReference>
<evidence type="ECO:0000256" key="7">
    <source>
        <dbReference type="SAM" id="MobiDB-lite"/>
    </source>
</evidence>
<keyword evidence="2" id="KW-0732">Signal</keyword>
<feature type="region of interest" description="Disordered" evidence="7">
    <location>
        <begin position="1"/>
        <end position="28"/>
    </location>
</feature>
<dbReference type="AlphaFoldDB" id="A0A8J9YXL3"/>
<evidence type="ECO:0000259" key="8">
    <source>
        <dbReference type="SMART" id="SM00409"/>
    </source>
</evidence>
<evidence type="ECO:0000256" key="1">
    <source>
        <dbReference type="ARBA" id="ARBA00004370"/>
    </source>
</evidence>
<evidence type="ECO:0000256" key="2">
    <source>
        <dbReference type="ARBA" id="ARBA00022729"/>
    </source>
</evidence>
<dbReference type="InterPro" id="IPR003599">
    <property type="entry name" value="Ig_sub"/>
</dbReference>
<dbReference type="PANTHER" id="PTHR23277">
    <property type="entry name" value="NECTIN-RELATED"/>
    <property type="match status" value="1"/>
</dbReference>
<dbReference type="OrthoDB" id="6159398at2759"/>
<dbReference type="EMBL" id="OV696698">
    <property type="protein sequence ID" value="CAH1243715.1"/>
    <property type="molecule type" value="Genomic_DNA"/>
</dbReference>
<dbReference type="SUPFAM" id="SSF48726">
    <property type="entry name" value="Immunoglobulin"/>
    <property type="match status" value="1"/>
</dbReference>
<evidence type="ECO:0000256" key="5">
    <source>
        <dbReference type="ARBA" id="ARBA00023157"/>
    </source>
</evidence>
<protein>
    <submittedName>
        <fullName evidence="9">Hypp7146 protein</fullName>
    </submittedName>
</protein>
<dbReference type="Gene3D" id="2.60.40.10">
    <property type="entry name" value="Immunoglobulins"/>
    <property type="match status" value="1"/>
</dbReference>
<proteinExistence type="predicted"/>
<accession>A0A8J9YXL3</accession>
<evidence type="ECO:0000256" key="3">
    <source>
        <dbReference type="ARBA" id="ARBA00022737"/>
    </source>
</evidence>
<feature type="domain" description="Immunoglobulin" evidence="8">
    <location>
        <begin position="140"/>
        <end position="244"/>
    </location>
</feature>
<evidence type="ECO:0000313" key="10">
    <source>
        <dbReference type="Proteomes" id="UP000838412"/>
    </source>
</evidence>
<keyword evidence="10" id="KW-1185">Reference proteome</keyword>
<dbReference type="Proteomes" id="UP000838412">
    <property type="component" value="Chromosome 13"/>
</dbReference>
<gene>
    <name evidence="9" type="primary">Hypp7146</name>
    <name evidence="9" type="ORF">BLAG_LOCUS6597</name>
</gene>
<keyword evidence="4" id="KW-0472">Membrane</keyword>
<dbReference type="PANTHER" id="PTHR23277:SF108">
    <property type="entry name" value="FASCICLIN-3"/>
    <property type="match status" value="1"/>
</dbReference>
<dbReference type="GO" id="GO:0016020">
    <property type="term" value="C:membrane"/>
    <property type="evidence" value="ECO:0007669"/>
    <property type="project" value="UniProtKB-SubCell"/>
</dbReference>
<evidence type="ECO:0000256" key="4">
    <source>
        <dbReference type="ARBA" id="ARBA00023136"/>
    </source>
</evidence>
<dbReference type="InterPro" id="IPR013106">
    <property type="entry name" value="Ig_V-set"/>
</dbReference>
<dbReference type="InterPro" id="IPR051427">
    <property type="entry name" value="Nectin/Nectin-like"/>
</dbReference>
<organism evidence="9 10">
    <name type="scientific">Branchiostoma lanceolatum</name>
    <name type="common">Common lancelet</name>
    <name type="synonym">Amphioxus lanceolatum</name>
    <dbReference type="NCBI Taxonomy" id="7740"/>
    <lineage>
        <taxon>Eukaryota</taxon>
        <taxon>Metazoa</taxon>
        <taxon>Chordata</taxon>
        <taxon>Cephalochordata</taxon>
        <taxon>Leptocardii</taxon>
        <taxon>Amphioxiformes</taxon>
        <taxon>Branchiostomatidae</taxon>
        <taxon>Branchiostoma</taxon>
    </lineage>
</organism>
<evidence type="ECO:0000256" key="6">
    <source>
        <dbReference type="ARBA" id="ARBA00023180"/>
    </source>
</evidence>
<dbReference type="GO" id="GO:0007156">
    <property type="term" value="P:homophilic cell adhesion via plasma membrane adhesion molecules"/>
    <property type="evidence" value="ECO:0007669"/>
    <property type="project" value="TreeGrafter"/>
</dbReference>
<dbReference type="InterPro" id="IPR036179">
    <property type="entry name" value="Ig-like_dom_sf"/>
</dbReference>
<comment type="subcellular location">
    <subcellularLocation>
        <location evidence="1">Membrane</location>
    </subcellularLocation>
</comment>